<protein>
    <submittedName>
        <fullName evidence="1">Phage tail protein, P2 protein I family</fullName>
    </submittedName>
</protein>
<dbReference type="InterPro" id="IPR006521">
    <property type="entry name" value="Tail_protein_I"/>
</dbReference>
<dbReference type="STRING" id="155974.SAMN04487818_106110"/>
<dbReference type="AlphaFoldDB" id="A0A1H9T7C7"/>
<gene>
    <name evidence="1" type="ORF">SAMN04487818_106110</name>
</gene>
<name>A0A1H9T7C7_9PSEU</name>
<keyword evidence="2" id="KW-1185">Reference proteome</keyword>
<dbReference type="NCBIfam" id="TIGR02242">
    <property type="entry name" value="tail_TIGR02242"/>
    <property type="match status" value="1"/>
</dbReference>
<evidence type="ECO:0000313" key="2">
    <source>
        <dbReference type="Proteomes" id="UP000199051"/>
    </source>
</evidence>
<dbReference type="InterPro" id="IPR011748">
    <property type="entry name" value="Unchr_phage_tail-like"/>
</dbReference>
<evidence type="ECO:0000313" key="1">
    <source>
        <dbReference type="EMBL" id="SER93160.1"/>
    </source>
</evidence>
<sequence length="184" mass="19729">MTRAAVPGLPSTHPIGELLPALYAADDFASRFTAGLDDVLAVVLSTLDNLTAYLDPALTPEDFLTWLASWVAESPDPRWPVEVRRELVRRAIALHRDRGTPHGLATRLRLTLGVGVTIADGPGVAWSPSAGAELPGTPPELVIRVWPDRSPVDQDQITAVVAAHCPLHLTPQIEVLPAPPEDPT</sequence>
<dbReference type="EMBL" id="FOGI01000006">
    <property type="protein sequence ID" value="SER93160.1"/>
    <property type="molecule type" value="Genomic_DNA"/>
</dbReference>
<dbReference type="RefSeq" id="WP_092778563.1">
    <property type="nucleotide sequence ID" value="NZ_FOGI01000006.1"/>
</dbReference>
<dbReference type="Proteomes" id="UP000199051">
    <property type="component" value="Unassembled WGS sequence"/>
</dbReference>
<organism evidence="1 2">
    <name type="scientific">Actinokineospora terrae</name>
    <dbReference type="NCBI Taxonomy" id="155974"/>
    <lineage>
        <taxon>Bacteria</taxon>
        <taxon>Bacillati</taxon>
        <taxon>Actinomycetota</taxon>
        <taxon>Actinomycetes</taxon>
        <taxon>Pseudonocardiales</taxon>
        <taxon>Pseudonocardiaceae</taxon>
        <taxon>Actinokineospora</taxon>
    </lineage>
</organism>
<proteinExistence type="predicted"/>
<dbReference type="Pfam" id="PF09684">
    <property type="entry name" value="Tail_P2_I"/>
    <property type="match status" value="1"/>
</dbReference>
<reference evidence="2" key="1">
    <citation type="submission" date="2016-10" db="EMBL/GenBank/DDBJ databases">
        <authorList>
            <person name="Varghese N."/>
            <person name="Submissions S."/>
        </authorList>
    </citation>
    <scope>NUCLEOTIDE SEQUENCE [LARGE SCALE GENOMIC DNA]</scope>
    <source>
        <strain evidence="2">DSM 44260</strain>
    </source>
</reference>
<accession>A0A1H9T7C7</accession>